<dbReference type="GO" id="GO:0009435">
    <property type="term" value="P:NAD+ biosynthetic process"/>
    <property type="evidence" value="ECO:0007669"/>
    <property type="project" value="UniProtKB-UniPathway"/>
</dbReference>
<comment type="caution">
    <text evidence="16">The sequence shown here is derived from an EMBL/GenBank/DDBJ whole genome shotgun (WGS) entry which is preliminary data.</text>
</comment>
<evidence type="ECO:0000256" key="13">
    <source>
        <dbReference type="SAM" id="Coils"/>
    </source>
</evidence>
<evidence type="ECO:0000313" key="16">
    <source>
        <dbReference type="EMBL" id="NEN25296.1"/>
    </source>
</evidence>
<evidence type="ECO:0000256" key="7">
    <source>
        <dbReference type="ARBA" id="ARBA00022827"/>
    </source>
</evidence>
<dbReference type="InterPro" id="IPR003953">
    <property type="entry name" value="FAD-dep_OxRdtase_2_FAD-bd"/>
</dbReference>
<gene>
    <name evidence="16" type="primary">nadB</name>
    <name evidence="16" type="ORF">G3O08_17505</name>
</gene>
<evidence type="ECO:0000256" key="10">
    <source>
        <dbReference type="NCBIfam" id="TIGR00551"/>
    </source>
</evidence>
<comment type="subcellular location">
    <subcellularLocation>
        <location evidence="12">Cytoplasm</location>
    </subcellularLocation>
</comment>
<feature type="domain" description="Fumarate reductase/succinate dehydrogenase flavoprotein-like C-terminal" evidence="15">
    <location>
        <begin position="435"/>
        <end position="515"/>
    </location>
</feature>
<dbReference type="GO" id="GO:0008734">
    <property type="term" value="F:L-aspartate oxidase activity"/>
    <property type="evidence" value="ECO:0007669"/>
    <property type="project" value="UniProtKB-UniRule"/>
</dbReference>
<dbReference type="InterPro" id="IPR036188">
    <property type="entry name" value="FAD/NAD-bd_sf"/>
</dbReference>
<evidence type="ECO:0000256" key="1">
    <source>
        <dbReference type="ARBA" id="ARBA00001974"/>
    </source>
</evidence>
<dbReference type="InterPro" id="IPR005288">
    <property type="entry name" value="NadB"/>
</dbReference>
<dbReference type="FunFam" id="3.90.700.10:FF:000002">
    <property type="entry name" value="L-aspartate oxidase"/>
    <property type="match status" value="1"/>
</dbReference>
<evidence type="ECO:0000256" key="11">
    <source>
        <dbReference type="PIRSR" id="PIRSR000171-1"/>
    </source>
</evidence>
<name>A0A7K3WUX8_9FLAO</name>
<dbReference type="Gene3D" id="3.50.50.60">
    <property type="entry name" value="FAD/NAD(P)-binding domain"/>
    <property type="match status" value="1"/>
</dbReference>
<evidence type="ECO:0000256" key="3">
    <source>
        <dbReference type="ARBA" id="ARBA00008562"/>
    </source>
</evidence>
<evidence type="ECO:0000256" key="4">
    <source>
        <dbReference type="ARBA" id="ARBA00012173"/>
    </source>
</evidence>
<keyword evidence="8 12" id="KW-0560">Oxidoreductase</keyword>
<dbReference type="PANTHER" id="PTHR42716">
    <property type="entry name" value="L-ASPARTATE OXIDASE"/>
    <property type="match status" value="1"/>
</dbReference>
<dbReference type="PRINTS" id="PR00368">
    <property type="entry name" value="FADPNR"/>
</dbReference>
<feature type="domain" description="FAD-dependent oxidoreductase 2 FAD-binding" evidence="14">
    <location>
        <begin position="5"/>
        <end position="387"/>
    </location>
</feature>
<dbReference type="InterPro" id="IPR015939">
    <property type="entry name" value="Fum_Rdtase/Succ_DH_flav-like_C"/>
</dbReference>
<dbReference type="InterPro" id="IPR027477">
    <property type="entry name" value="Succ_DH/fumarate_Rdtase_cat_sf"/>
</dbReference>
<evidence type="ECO:0000259" key="14">
    <source>
        <dbReference type="Pfam" id="PF00890"/>
    </source>
</evidence>
<dbReference type="Gene3D" id="1.20.58.100">
    <property type="entry name" value="Fumarate reductase/succinate dehydrogenase flavoprotein-like, C-terminal domain"/>
    <property type="match status" value="1"/>
</dbReference>
<dbReference type="SUPFAM" id="SSF46977">
    <property type="entry name" value="Succinate dehydrogenase/fumarate reductase flavoprotein C-terminal domain"/>
    <property type="match status" value="1"/>
</dbReference>
<keyword evidence="13" id="KW-0175">Coiled coil</keyword>
<dbReference type="AlphaFoldDB" id="A0A7K3WUX8"/>
<keyword evidence="6 12" id="KW-0662">Pyridine nucleotide biosynthesis</keyword>
<dbReference type="EC" id="1.4.3.16" evidence="4 10"/>
<comment type="pathway">
    <text evidence="2 12">Cofactor biosynthesis; NAD(+) biosynthesis; iminoaspartate from L-aspartate (oxidase route): step 1/1.</text>
</comment>
<feature type="coiled-coil region" evidence="13">
    <location>
        <begin position="424"/>
        <end position="475"/>
    </location>
</feature>
<dbReference type="PIRSF" id="PIRSF000171">
    <property type="entry name" value="SDHA_APRA_LASPO"/>
    <property type="match status" value="1"/>
</dbReference>
<accession>A0A7K3WUX8</accession>
<dbReference type="NCBIfam" id="TIGR00551">
    <property type="entry name" value="nadB"/>
    <property type="match status" value="1"/>
</dbReference>
<dbReference type="InterPro" id="IPR037099">
    <property type="entry name" value="Fum_R/Succ_DH_flav-like_C_sf"/>
</dbReference>
<dbReference type="UniPathway" id="UPA00253">
    <property type="reaction ID" value="UER00326"/>
</dbReference>
<dbReference type="Proteomes" id="UP000486602">
    <property type="component" value="Unassembled WGS sequence"/>
</dbReference>
<evidence type="ECO:0000256" key="5">
    <source>
        <dbReference type="ARBA" id="ARBA00022630"/>
    </source>
</evidence>
<comment type="similarity">
    <text evidence="3 12">Belongs to the FAD-dependent oxidoreductase 2 family. NadB subfamily.</text>
</comment>
<dbReference type="RefSeq" id="WP_163286754.1">
    <property type="nucleotide sequence ID" value="NZ_JAAGVY010000047.1"/>
</dbReference>
<evidence type="ECO:0000256" key="9">
    <source>
        <dbReference type="ARBA" id="ARBA00048305"/>
    </source>
</evidence>
<protein>
    <recommendedName>
        <fullName evidence="4 10">L-aspartate oxidase</fullName>
        <ecNumber evidence="4 10">1.4.3.16</ecNumber>
    </recommendedName>
</protein>
<keyword evidence="5 12" id="KW-0285">Flavoprotein</keyword>
<organism evidence="16 17">
    <name type="scientific">Cryomorpha ignava</name>
    <dbReference type="NCBI Taxonomy" id="101383"/>
    <lineage>
        <taxon>Bacteria</taxon>
        <taxon>Pseudomonadati</taxon>
        <taxon>Bacteroidota</taxon>
        <taxon>Flavobacteriia</taxon>
        <taxon>Flavobacteriales</taxon>
        <taxon>Cryomorphaceae</taxon>
        <taxon>Cryomorpha</taxon>
    </lineage>
</organism>
<evidence type="ECO:0000256" key="12">
    <source>
        <dbReference type="RuleBase" id="RU362049"/>
    </source>
</evidence>
<keyword evidence="7 12" id="KW-0274">FAD</keyword>
<evidence type="ECO:0000259" key="15">
    <source>
        <dbReference type="Pfam" id="PF02910"/>
    </source>
</evidence>
<dbReference type="Pfam" id="PF02910">
    <property type="entry name" value="Succ_DH_flav_C"/>
    <property type="match status" value="1"/>
</dbReference>
<dbReference type="Pfam" id="PF00890">
    <property type="entry name" value="FAD_binding_2"/>
    <property type="match status" value="1"/>
</dbReference>
<dbReference type="SUPFAM" id="SSF56425">
    <property type="entry name" value="Succinate dehydrogenase/fumarate reductase flavoprotein, catalytic domain"/>
    <property type="match status" value="1"/>
</dbReference>
<keyword evidence="17" id="KW-1185">Reference proteome</keyword>
<dbReference type="GO" id="GO:0005737">
    <property type="term" value="C:cytoplasm"/>
    <property type="evidence" value="ECO:0007669"/>
    <property type="project" value="UniProtKB-SubCell"/>
</dbReference>
<dbReference type="SUPFAM" id="SSF51905">
    <property type="entry name" value="FAD/NAD(P)-binding domain"/>
    <property type="match status" value="1"/>
</dbReference>
<comment type="catalytic activity">
    <reaction evidence="9">
        <text>L-aspartate + O2 = iminosuccinate + H2O2</text>
        <dbReference type="Rhea" id="RHEA:25876"/>
        <dbReference type="ChEBI" id="CHEBI:15379"/>
        <dbReference type="ChEBI" id="CHEBI:16240"/>
        <dbReference type="ChEBI" id="CHEBI:29991"/>
        <dbReference type="ChEBI" id="CHEBI:77875"/>
        <dbReference type="EC" id="1.4.3.16"/>
    </reaction>
    <physiologicalReaction direction="left-to-right" evidence="9">
        <dbReference type="Rhea" id="RHEA:25877"/>
    </physiologicalReaction>
</comment>
<reference evidence="16 17" key="1">
    <citation type="submission" date="2020-02" db="EMBL/GenBank/DDBJ databases">
        <title>Out from the shadows clarifying the taxonomy of the family Cryomorphaceae and related taxa by utilizing the GTDB taxonomic framework.</title>
        <authorList>
            <person name="Bowman J.P."/>
        </authorList>
    </citation>
    <scope>NUCLEOTIDE SEQUENCE [LARGE SCALE GENOMIC DNA]</scope>
    <source>
        <strain evidence="16 17">QSSC 1-22</strain>
    </source>
</reference>
<sequence length="521" mass="57106">MQNFDYLVIGSGIAGLTFALKVAQHKPHSKVCIVTKANENESNTKYAQGGIAVVLDTILDSYQKHIDDTLKAGDGLCDRNVVEIVVTEGSARLRELIDWGVRFDKNGKGDFHLGLEGGHSQNRILHHNDITGFEIEKNLLIQIHRQSNIQLFSSHLAIDLLLEKDSQTVESKCSGALILNTETGTAEVFRSSVSMLATGGVGQVYGTTTNSVIATGDGIAMANRVGAKIQGMEFIQFHPTALKHGSSSPSFLISEAVRGSGAYLVNANGERFMVNYDSRLELASRDIVSRAIYTEIKNTGSDCVYLDCRHLDKVEFENHFPNIAARLKSEGIDVSRDLIPVAPAAHYLCGGIDVDVHGQTSISGLMACGECAHTGLHGGNRLASNSLLEAVVFAHRSYLKAIEIALKPSYIHESLEWFKYASANVESEKRIAHWRKQVQNIMDENAGINRMDKTLQAAKVKIKSLEIKVEKAIETVGFSLPLIELRNLIVIATMIVDASLERNTNKGTFFKIEFDKVKILA</sequence>
<dbReference type="EMBL" id="JAAGVY010000047">
    <property type="protein sequence ID" value="NEN25296.1"/>
    <property type="molecule type" value="Genomic_DNA"/>
</dbReference>
<feature type="active site" description="Proton acceptor" evidence="11">
    <location>
        <position position="285"/>
    </location>
</feature>
<dbReference type="PANTHER" id="PTHR42716:SF2">
    <property type="entry name" value="L-ASPARTATE OXIDASE, CHLOROPLASTIC"/>
    <property type="match status" value="1"/>
</dbReference>
<evidence type="ECO:0000256" key="6">
    <source>
        <dbReference type="ARBA" id="ARBA00022642"/>
    </source>
</evidence>
<evidence type="ECO:0000256" key="2">
    <source>
        <dbReference type="ARBA" id="ARBA00004950"/>
    </source>
</evidence>
<evidence type="ECO:0000256" key="8">
    <source>
        <dbReference type="ARBA" id="ARBA00023002"/>
    </source>
</evidence>
<evidence type="ECO:0000313" key="17">
    <source>
        <dbReference type="Proteomes" id="UP000486602"/>
    </source>
</evidence>
<comment type="cofactor">
    <cofactor evidence="1 12">
        <name>FAD</name>
        <dbReference type="ChEBI" id="CHEBI:57692"/>
    </cofactor>
</comment>
<dbReference type="Gene3D" id="3.90.700.10">
    <property type="entry name" value="Succinate dehydrogenase/fumarate reductase flavoprotein, catalytic domain"/>
    <property type="match status" value="1"/>
</dbReference>
<comment type="function">
    <text evidence="12">Catalyzes the oxidation of L-aspartate to iminoaspartate.</text>
</comment>
<proteinExistence type="inferred from homology"/>